<dbReference type="InterPro" id="IPR043502">
    <property type="entry name" value="DNA/RNA_pol_sf"/>
</dbReference>
<dbReference type="InterPro" id="IPR043128">
    <property type="entry name" value="Rev_trsase/Diguanyl_cyclase"/>
</dbReference>
<evidence type="ECO:0000313" key="4">
    <source>
        <dbReference type="EMBL" id="WAC14820.1"/>
    </source>
</evidence>
<feature type="domain" description="UmuC" evidence="3">
    <location>
        <begin position="21"/>
        <end position="72"/>
    </location>
</feature>
<dbReference type="PROSITE" id="PS50173">
    <property type="entry name" value="UMUC"/>
    <property type="match status" value="1"/>
</dbReference>
<dbReference type="SUPFAM" id="SSF56672">
    <property type="entry name" value="DNA/RNA polymerases"/>
    <property type="match status" value="1"/>
</dbReference>
<sequence>MKRYVAIWFRHLTTDQLILLRPELADVPFVLASPERGRMVVRAASIAAKTSGIDKGMVVADARAVLPGLQIIDDDAELAGKLLYNLAEWALRYTPIAAMDLPDGLLLDASGCCHLWGGEVAYLKDIVTRLRGFGYDVRAAMADTIGAAWAASRYALTDTIISPGDQVNAMQVFPPAALRIEAVILEKMQKLGFYQIKGFIHIPRSVLRRRFGQSLLDRLGQALGYVHENLEPIQPLQPYQERLPSLEPILTATGIELALKRLLEQLCTRLAKEGKGLRQASLKCYRVDGEMRQIEIGTSSPSCSTHHLFRLFELKIATIEPALGIELFLLEAPVVEDMTEQQETIWNIAGQNKWAAIAELLDRLAGRAGTDIIHRYLPSEHYWPERSIAEASSLREEPAIPWRTNRPRPIHLLRNPERVEVTVPMPDYPPMLFRYKGQIHKVRKADGPERIEQEWWISEGLLRDYYILEDETGARFWIFRLGHYNEESNPEWFVHGFFA</sequence>
<evidence type="ECO:0000256" key="1">
    <source>
        <dbReference type="ARBA" id="ARBA00010945"/>
    </source>
</evidence>
<comment type="similarity">
    <text evidence="1">Belongs to the DNA polymerase type-Y family.</text>
</comment>
<name>A0A9E8SMJ7_9BACT</name>
<proteinExistence type="inferred from homology"/>
<dbReference type="KEGG" id="dpf:ON006_12820"/>
<dbReference type="Gene3D" id="3.30.70.270">
    <property type="match status" value="1"/>
</dbReference>
<protein>
    <submittedName>
        <fullName evidence="4">DNA polymerase Y family protein</fullName>
    </submittedName>
</protein>
<evidence type="ECO:0000256" key="2">
    <source>
        <dbReference type="ARBA" id="ARBA00022763"/>
    </source>
</evidence>
<organism evidence="4 5">
    <name type="scientific">Dyadobacter pollutisoli</name>
    <dbReference type="NCBI Taxonomy" id="2910158"/>
    <lineage>
        <taxon>Bacteria</taxon>
        <taxon>Pseudomonadati</taxon>
        <taxon>Bacteroidota</taxon>
        <taxon>Cytophagia</taxon>
        <taxon>Cytophagales</taxon>
        <taxon>Spirosomataceae</taxon>
        <taxon>Dyadobacter</taxon>
    </lineage>
</organism>
<dbReference type="PANTHER" id="PTHR35369">
    <property type="entry name" value="BLR3025 PROTEIN-RELATED"/>
    <property type="match status" value="1"/>
</dbReference>
<keyword evidence="5" id="KW-1185">Reference proteome</keyword>
<gene>
    <name evidence="4" type="ORF">ON006_12820</name>
</gene>
<dbReference type="AlphaFoldDB" id="A0A9E8SMJ7"/>
<dbReference type="Proteomes" id="UP001164653">
    <property type="component" value="Chromosome"/>
</dbReference>
<dbReference type="EMBL" id="CP112998">
    <property type="protein sequence ID" value="WAC14820.1"/>
    <property type="molecule type" value="Genomic_DNA"/>
</dbReference>
<dbReference type="InterPro" id="IPR001126">
    <property type="entry name" value="UmuC"/>
</dbReference>
<evidence type="ECO:0000259" key="3">
    <source>
        <dbReference type="PROSITE" id="PS50173"/>
    </source>
</evidence>
<reference evidence="4" key="1">
    <citation type="submission" date="2022-11" db="EMBL/GenBank/DDBJ databases">
        <title>Dyadobacter pollutisoli sp. nov., isolated from plastic dumped soil.</title>
        <authorList>
            <person name="Kim J.M."/>
            <person name="Kim K.R."/>
            <person name="Lee J.K."/>
            <person name="Hao L."/>
            <person name="Jeon C.O."/>
        </authorList>
    </citation>
    <scope>NUCLEOTIDE SEQUENCE</scope>
    <source>
        <strain evidence="4">U1</strain>
    </source>
</reference>
<accession>A0A9E8SMJ7</accession>
<dbReference type="Gene3D" id="3.40.1170.60">
    <property type="match status" value="1"/>
</dbReference>
<dbReference type="InterPro" id="IPR050356">
    <property type="entry name" value="SulA_CellDiv_inhibitor"/>
</dbReference>
<dbReference type="GO" id="GO:0006281">
    <property type="term" value="P:DNA repair"/>
    <property type="evidence" value="ECO:0007669"/>
    <property type="project" value="InterPro"/>
</dbReference>
<dbReference type="CDD" id="cd03468">
    <property type="entry name" value="PolY_like"/>
    <property type="match status" value="1"/>
</dbReference>
<keyword evidence="2" id="KW-0227">DNA damage</keyword>
<dbReference type="RefSeq" id="WP_244820187.1">
    <property type="nucleotide sequence ID" value="NZ_CP112998.1"/>
</dbReference>
<dbReference type="Pfam" id="PF00817">
    <property type="entry name" value="IMS"/>
    <property type="match status" value="1"/>
</dbReference>
<evidence type="ECO:0000313" key="5">
    <source>
        <dbReference type="Proteomes" id="UP001164653"/>
    </source>
</evidence>
<dbReference type="PANTHER" id="PTHR35369:SF2">
    <property type="entry name" value="BLR3025 PROTEIN"/>
    <property type="match status" value="1"/>
</dbReference>